<dbReference type="PROSITE" id="PS00330">
    <property type="entry name" value="HEMOLYSIN_CALCIUM"/>
    <property type="match status" value="4"/>
</dbReference>
<comment type="subcellular location">
    <subcellularLocation>
        <location evidence="1">Secreted</location>
    </subcellularLocation>
</comment>
<dbReference type="EMBL" id="FOMS01000013">
    <property type="protein sequence ID" value="SFE65885.1"/>
    <property type="molecule type" value="Genomic_DNA"/>
</dbReference>
<evidence type="ECO:0000313" key="5">
    <source>
        <dbReference type="Proteomes" id="UP000325289"/>
    </source>
</evidence>
<gene>
    <name evidence="4" type="ORF">SAMN04515678_11350</name>
</gene>
<dbReference type="RefSeq" id="WP_394349844.1">
    <property type="nucleotide sequence ID" value="NZ_FOMS01000013.1"/>
</dbReference>
<dbReference type="SUPFAM" id="SSF51120">
    <property type="entry name" value="beta-Roll"/>
    <property type="match status" value="1"/>
</dbReference>
<dbReference type="AlphaFoldDB" id="A0A1I2CCJ8"/>
<dbReference type="Proteomes" id="UP000325289">
    <property type="component" value="Unassembled WGS sequence"/>
</dbReference>
<dbReference type="InterPro" id="IPR001343">
    <property type="entry name" value="Hemolysn_Ca-bd"/>
</dbReference>
<reference evidence="4 5" key="1">
    <citation type="submission" date="2016-10" db="EMBL/GenBank/DDBJ databases">
        <authorList>
            <person name="Varghese N."/>
            <person name="Submissions S."/>
        </authorList>
    </citation>
    <scope>NUCLEOTIDE SEQUENCE [LARGE SCALE GENOMIC DNA]</scope>
    <source>
        <strain evidence="5">YIM D21,KCTC 23444,ACCC 10710</strain>
    </source>
</reference>
<evidence type="ECO:0008006" key="6">
    <source>
        <dbReference type="Google" id="ProtNLM"/>
    </source>
</evidence>
<feature type="compositionally biased region" description="Acidic residues" evidence="3">
    <location>
        <begin position="159"/>
        <end position="170"/>
    </location>
</feature>
<keyword evidence="5" id="KW-1185">Reference proteome</keyword>
<feature type="non-terminal residue" evidence="4">
    <location>
        <position position="297"/>
    </location>
</feature>
<dbReference type="GO" id="GO:0005509">
    <property type="term" value="F:calcium ion binding"/>
    <property type="evidence" value="ECO:0007669"/>
    <property type="project" value="InterPro"/>
</dbReference>
<proteinExistence type="predicted"/>
<dbReference type="GO" id="GO:0005576">
    <property type="term" value="C:extracellular region"/>
    <property type="evidence" value="ECO:0007669"/>
    <property type="project" value="UniProtKB-SubCell"/>
</dbReference>
<dbReference type="PRINTS" id="PR00313">
    <property type="entry name" value="CABNDNGRPT"/>
</dbReference>
<dbReference type="Gene3D" id="2.150.10.10">
    <property type="entry name" value="Serralysin-like metalloprotease, C-terminal"/>
    <property type="match status" value="1"/>
</dbReference>
<name>A0A1I2CCJ8_9RHOB</name>
<protein>
    <recommendedName>
        <fullName evidence="6">Hemolysin-type calcium-binding repeat-containing protein</fullName>
    </recommendedName>
</protein>
<dbReference type="PANTHER" id="PTHR38340:SF1">
    <property type="entry name" value="S-LAYER PROTEIN"/>
    <property type="match status" value="1"/>
</dbReference>
<dbReference type="InterPro" id="IPR011049">
    <property type="entry name" value="Serralysin-like_metalloprot_C"/>
</dbReference>
<feature type="region of interest" description="Disordered" evidence="3">
    <location>
        <begin position="260"/>
        <end position="297"/>
    </location>
</feature>
<evidence type="ECO:0000256" key="2">
    <source>
        <dbReference type="ARBA" id="ARBA00022525"/>
    </source>
</evidence>
<dbReference type="InterPro" id="IPR018511">
    <property type="entry name" value="Hemolysin-typ_Ca-bd_CS"/>
</dbReference>
<evidence type="ECO:0000256" key="1">
    <source>
        <dbReference type="ARBA" id="ARBA00004613"/>
    </source>
</evidence>
<keyword evidence="2" id="KW-0964">Secreted</keyword>
<dbReference type="PANTHER" id="PTHR38340">
    <property type="entry name" value="S-LAYER PROTEIN"/>
    <property type="match status" value="1"/>
</dbReference>
<organism evidence="4 5">
    <name type="scientific">Roseivivax sediminis</name>
    <dbReference type="NCBI Taxonomy" id="936889"/>
    <lineage>
        <taxon>Bacteria</taxon>
        <taxon>Pseudomonadati</taxon>
        <taxon>Pseudomonadota</taxon>
        <taxon>Alphaproteobacteria</taxon>
        <taxon>Rhodobacterales</taxon>
        <taxon>Roseobacteraceae</taxon>
        <taxon>Roseivivax</taxon>
    </lineage>
</organism>
<dbReference type="InterPro" id="IPR050557">
    <property type="entry name" value="RTX_toxin/Mannuronan_C5-epim"/>
</dbReference>
<dbReference type="Pfam" id="PF00353">
    <property type="entry name" value="HemolysinCabind"/>
    <property type="match status" value="2"/>
</dbReference>
<evidence type="ECO:0000256" key="3">
    <source>
        <dbReference type="SAM" id="MobiDB-lite"/>
    </source>
</evidence>
<accession>A0A1I2CCJ8</accession>
<feature type="region of interest" description="Disordered" evidence="3">
    <location>
        <begin position="159"/>
        <end position="194"/>
    </location>
</feature>
<sequence>MPTETINVTPYDGTLVSADLLQENTTLVLSAFGSEQSATFADNDGTLSTDDDGISTLNGEPVTYIGGGTAQVGLEEPLTGLFVSLGEQVEVAVLEAGGDIFFHYPDGAPGELSAVLLSLNIDQDQDVSVFANPYLGTPAADDFTGDSFDNIMSGAGDDDTIAGAGGDDEIAGGAGNDELSGGTGSDTIDGGTGADLLNGGAGSDVIEGGDGDDTVQAGVAFQDASASGDTSQIILNSETGSDTVSGVEFFEFTDGVVTAEDLLAGNGPDDGSGGGDDGSDGGDDGSGGGDDGSDGGD</sequence>
<evidence type="ECO:0000313" key="4">
    <source>
        <dbReference type="EMBL" id="SFE65885.1"/>
    </source>
</evidence>